<dbReference type="Gene3D" id="2.170.130.10">
    <property type="entry name" value="TonB-dependent receptor, plug domain"/>
    <property type="match status" value="1"/>
</dbReference>
<accession>A0ABY3R6X6</accession>
<evidence type="ECO:0000256" key="11">
    <source>
        <dbReference type="RuleBase" id="RU003357"/>
    </source>
</evidence>
<evidence type="ECO:0000256" key="8">
    <source>
        <dbReference type="ARBA" id="ARBA00023170"/>
    </source>
</evidence>
<keyword evidence="2 10" id="KW-0813">Transport</keyword>
<dbReference type="SUPFAM" id="SSF56935">
    <property type="entry name" value="Porins"/>
    <property type="match status" value="1"/>
</dbReference>
<dbReference type="Pfam" id="PF00593">
    <property type="entry name" value="TonB_dep_Rec_b-barrel"/>
    <property type="match status" value="1"/>
</dbReference>
<evidence type="ECO:0000256" key="4">
    <source>
        <dbReference type="ARBA" id="ARBA00022692"/>
    </source>
</evidence>
<evidence type="ECO:0000313" key="17">
    <source>
        <dbReference type="Proteomes" id="UP001431010"/>
    </source>
</evidence>
<dbReference type="PROSITE" id="PS52016">
    <property type="entry name" value="TONB_DEPENDENT_REC_3"/>
    <property type="match status" value="1"/>
</dbReference>
<sequence length="693" mass="74250">MFSFLSIARRERAGLLSSTALFALAAFGAAPANAQQSASPNLLPPVEVDPPRVTPRPKPVVQRATQTPRVRPPQPMPSQAPVATSAPANAQLVVSPTGIVTPAANVANAISVVTEKDIATQQLRSVPDILATIPGLNVVQTGGPGGQSSVFTRGTNSNHTTILIDGIDVGDVTNANGAFDFAHLLTSDIQQFEVLRGPQSGLYGSDAIGGVISVVTRKGDGPARATASIEAGSFQTFNQSAGVSGSQDNVNYAVNVAHLHAGDIPVTPQQLLPAGQKAIGNAYDNVTASTKFGIDLNEAWTLNSVIRYTDATLLFTGDGGFPSVPNAAQSTHTVHQFATRQEAVWSLLDGRIRNYFGVNYVNNRTSDLTAGDPIAAISTGERIKYDWHAVTELAPHNNFIVGLEQQTDRLRTTGLAAENGNKAGFIELQSEFAKRVFVVASLRNDVNDQFGGHGTYRIAPAVILPFTETKLKASYGTGFKAPTLSQLYQDFPAFNFFANPNLKPEQSTGYDAGFEQPLFEERFRFGTTYFHNSITNLINFNDTFTSYANVGLATTEGTESFVAARLTDRLSLRADYTFTRAVDATTGLQLLRRPKEKWSATAVWTPLDALTVSATLLHVSDWLDVSRDGMTSGLVASGYTLVNLRGDYALSDQIKLFGRIDNLFNRHYQNPTGFLAPGLGVFGGIRVASYGAQ</sequence>
<proteinExistence type="inferred from homology"/>
<dbReference type="EMBL" id="CP088156">
    <property type="protein sequence ID" value="UFZ02655.1"/>
    <property type="molecule type" value="Genomic_DNA"/>
</dbReference>
<dbReference type="InterPro" id="IPR037066">
    <property type="entry name" value="Plug_dom_sf"/>
</dbReference>
<gene>
    <name evidence="16" type="ORF">LQG66_25720</name>
</gene>
<protein>
    <submittedName>
        <fullName evidence="16">TonB-dependent receptor</fullName>
    </submittedName>
</protein>
<keyword evidence="6 11" id="KW-0798">TonB box</keyword>
<keyword evidence="3 10" id="KW-1134">Transmembrane beta strand</keyword>
<feature type="chain" id="PRO_5045070757" evidence="13">
    <location>
        <begin position="35"/>
        <end position="693"/>
    </location>
</feature>
<evidence type="ECO:0000256" key="13">
    <source>
        <dbReference type="SAM" id="SignalP"/>
    </source>
</evidence>
<keyword evidence="8 16" id="KW-0675">Receptor</keyword>
<evidence type="ECO:0000256" key="1">
    <source>
        <dbReference type="ARBA" id="ARBA00004571"/>
    </source>
</evidence>
<evidence type="ECO:0000256" key="2">
    <source>
        <dbReference type="ARBA" id="ARBA00022448"/>
    </source>
</evidence>
<dbReference type="PANTHER" id="PTHR30069">
    <property type="entry name" value="TONB-DEPENDENT OUTER MEMBRANE RECEPTOR"/>
    <property type="match status" value="1"/>
</dbReference>
<feature type="signal peptide" evidence="13">
    <location>
        <begin position="1"/>
        <end position="34"/>
    </location>
</feature>
<feature type="region of interest" description="Disordered" evidence="12">
    <location>
        <begin position="35"/>
        <end position="84"/>
    </location>
</feature>
<dbReference type="CDD" id="cd01347">
    <property type="entry name" value="ligand_gated_channel"/>
    <property type="match status" value="1"/>
</dbReference>
<dbReference type="PANTHER" id="PTHR30069:SF29">
    <property type="entry name" value="HEMOGLOBIN AND HEMOGLOBIN-HAPTOGLOBIN-BINDING PROTEIN 1-RELATED"/>
    <property type="match status" value="1"/>
</dbReference>
<dbReference type="InterPro" id="IPR012910">
    <property type="entry name" value="Plug_dom"/>
</dbReference>
<feature type="domain" description="TonB-dependent receptor plug" evidence="15">
    <location>
        <begin position="104"/>
        <end position="211"/>
    </location>
</feature>
<dbReference type="InterPro" id="IPR039426">
    <property type="entry name" value="TonB-dep_rcpt-like"/>
</dbReference>
<keyword evidence="17" id="KW-1185">Reference proteome</keyword>
<dbReference type="RefSeq" id="WP_231318441.1">
    <property type="nucleotide sequence ID" value="NZ_CP088156.1"/>
</dbReference>
<dbReference type="Proteomes" id="UP001431010">
    <property type="component" value="Chromosome"/>
</dbReference>
<keyword evidence="5 13" id="KW-0732">Signal</keyword>
<evidence type="ECO:0000259" key="15">
    <source>
        <dbReference type="Pfam" id="PF07715"/>
    </source>
</evidence>
<evidence type="ECO:0000256" key="10">
    <source>
        <dbReference type="PROSITE-ProRule" id="PRU01360"/>
    </source>
</evidence>
<evidence type="ECO:0000256" key="6">
    <source>
        <dbReference type="ARBA" id="ARBA00023077"/>
    </source>
</evidence>
<evidence type="ECO:0000256" key="9">
    <source>
        <dbReference type="ARBA" id="ARBA00023237"/>
    </source>
</evidence>
<reference evidence="16" key="1">
    <citation type="journal article" date="2024" name="Antonie Van Leeuwenhoek">
        <title>Bradyrhizobium ontarionense sp. nov., a novel bacterial symbiont isolated from Aeschynomene indica (Indian jointvetch), harbours photosynthesis, nitrogen fixation and nitrous oxide (N2O) reductase genes.</title>
        <authorList>
            <person name="Bromfield E.S.P."/>
            <person name="Cloutier S."/>
        </authorList>
    </citation>
    <scope>NUCLEOTIDE SEQUENCE</scope>
    <source>
        <strain evidence="16">A19</strain>
    </source>
</reference>
<dbReference type="Pfam" id="PF07715">
    <property type="entry name" value="Plug"/>
    <property type="match status" value="1"/>
</dbReference>
<feature type="domain" description="TonB-dependent receptor-like beta-barrel" evidence="14">
    <location>
        <begin position="241"/>
        <end position="663"/>
    </location>
</feature>
<comment type="similarity">
    <text evidence="10 11">Belongs to the TonB-dependent receptor family.</text>
</comment>
<name>A0ABY3R6X6_9BRAD</name>
<evidence type="ECO:0000256" key="3">
    <source>
        <dbReference type="ARBA" id="ARBA00022452"/>
    </source>
</evidence>
<keyword evidence="9 10" id="KW-0998">Cell outer membrane</keyword>
<dbReference type="InterPro" id="IPR000531">
    <property type="entry name" value="Beta-barrel_TonB"/>
</dbReference>
<keyword evidence="7 10" id="KW-0472">Membrane</keyword>
<dbReference type="Gene3D" id="2.40.170.20">
    <property type="entry name" value="TonB-dependent receptor, beta-barrel domain"/>
    <property type="match status" value="1"/>
</dbReference>
<evidence type="ECO:0000256" key="12">
    <source>
        <dbReference type="SAM" id="MobiDB-lite"/>
    </source>
</evidence>
<evidence type="ECO:0000313" key="16">
    <source>
        <dbReference type="EMBL" id="UFZ02655.1"/>
    </source>
</evidence>
<comment type="subcellular location">
    <subcellularLocation>
        <location evidence="1 10">Cell outer membrane</location>
        <topology evidence="1 10">Multi-pass membrane protein</topology>
    </subcellularLocation>
</comment>
<dbReference type="InterPro" id="IPR036942">
    <property type="entry name" value="Beta-barrel_TonB_sf"/>
</dbReference>
<evidence type="ECO:0000259" key="14">
    <source>
        <dbReference type="Pfam" id="PF00593"/>
    </source>
</evidence>
<evidence type="ECO:0000256" key="7">
    <source>
        <dbReference type="ARBA" id="ARBA00023136"/>
    </source>
</evidence>
<evidence type="ECO:0000256" key="5">
    <source>
        <dbReference type="ARBA" id="ARBA00022729"/>
    </source>
</evidence>
<keyword evidence="4 10" id="KW-0812">Transmembrane</keyword>
<organism evidence="16 17">
    <name type="scientific">Bradyrhizobium ontarionense</name>
    <dbReference type="NCBI Taxonomy" id="2898149"/>
    <lineage>
        <taxon>Bacteria</taxon>
        <taxon>Pseudomonadati</taxon>
        <taxon>Pseudomonadota</taxon>
        <taxon>Alphaproteobacteria</taxon>
        <taxon>Hyphomicrobiales</taxon>
        <taxon>Nitrobacteraceae</taxon>
        <taxon>Bradyrhizobium</taxon>
    </lineage>
</organism>